<protein>
    <submittedName>
        <fullName evidence="1">Glycine cleavage system regulatory protein</fullName>
    </submittedName>
</protein>
<dbReference type="AlphaFoldDB" id="A0A0B8PAN7"/>
<gene>
    <name evidence="1" type="ORF">JCM19232_2401</name>
</gene>
<dbReference type="EMBL" id="BBSA01000009">
    <property type="protein sequence ID" value="GAM63421.1"/>
    <property type="molecule type" value="Genomic_DNA"/>
</dbReference>
<reference evidence="1 2" key="1">
    <citation type="submission" date="2015-01" db="EMBL/GenBank/DDBJ databases">
        <title>Vibrio sp. C5 JCM 19232 whole genome shotgun sequence.</title>
        <authorList>
            <person name="Sawabe T."/>
            <person name="Meirelles P."/>
            <person name="Feng G."/>
            <person name="Sayaka M."/>
            <person name="Hattori M."/>
            <person name="Ohkuma M."/>
        </authorList>
    </citation>
    <scope>NUCLEOTIDE SEQUENCE [LARGE SCALE GENOMIC DNA]</scope>
    <source>
        <strain evidence="1 2">JCM19232</strain>
    </source>
</reference>
<name>A0A0B8PAN7_9VIBR</name>
<evidence type="ECO:0000313" key="2">
    <source>
        <dbReference type="Proteomes" id="UP000031670"/>
    </source>
</evidence>
<reference evidence="1 2" key="2">
    <citation type="submission" date="2015-01" db="EMBL/GenBank/DDBJ databases">
        <authorList>
            <consortium name="NBRP consortium"/>
            <person name="Sawabe T."/>
            <person name="Meirelles P."/>
            <person name="Feng G."/>
            <person name="Sayaka M."/>
            <person name="Hattori M."/>
            <person name="Ohkuma M."/>
        </authorList>
    </citation>
    <scope>NUCLEOTIDE SEQUENCE [LARGE SCALE GENOMIC DNA]</scope>
    <source>
        <strain evidence="1 2">JCM19232</strain>
    </source>
</reference>
<sequence>MDCHRVFLAGGGGVSSSLFTAELALKLPAEVQVEDVRKELESLSEDTRVVVEEA</sequence>
<dbReference type="Proteomes" id="UP000031670">
    <property type="component" value="Unassembled WGS sequence"/>
</dbReference>
<proteinExistence type="predicted"/>
<accession>A0A0B8PAN7</accession>
<evidence type="ECO:0000313" key="1">
    <source>
        <dbReference type="EMBL" id="GAM63421.1"/>
    </source>
</evidence>
<organism evidence="1 2">
    <name type="scientific">Vibrio ishigakensis</name>
    <dbReference type="NCBI Taxonomy" id="1481914"/>
    <lineage>
        <taxon>Bacteria</taxon>
        <taxon>Pseudomonadati</taxon>
        <taxon>Pseudomonadota</taxon>
        <taxon>Gammaproteobacteria</taxon>
        <taxon>Vibrionales</taxon>
        <taxon>Vibrionaceae</taxon>
        <taxon>Vibrio</taxon>
    </lineage>
</organism>
<comment type="caution">
    <text evidence="1">The sequence shown here is derived from an EMBL/GenBank/DDBJ whole genome shotgun (WGS) entry which is preliminary data.</text>
</comment>